<organism evidence="6 7">
    <name type="scientific">Vibrio gelatinilyticus</name>
    <dbReference type="NCBI Taxonomy" id="2893468"/>
    <lineage>
        <taxon>Bacteria</taxon>
        <taxon>Pseudomonadati</taxon>
        <taxon>Pseudomonadota</taxon>
        <taxon>Gammaproteobacteria</taxon>
        <taxon>Vibrionales</taxon>
        <taxon>Vibrionaceae</taxon>
        <taxon>Vibrio</taxon>
    </lineage>
</organism>
<feature type="domain" description="Zinc finger DksA/TraR C4-type" evidence="5">
    <location>
        <begin position="76"/>
        <end position="109"/>
    </location>
</feature>
<evidence type="ECO:0000313" key="6">
    <source>
        <dbReference type="EMBL" id="MCJ2378195.1"/>
    </source>
</evidence>
<evidence type="ECO:0000259" key="5">
    <source>
        <dbReference type="Pfam" id="PF01258"/>
    </source>
</evidence>
<sequence>MDLNHFETRVHEELTRTLANLHDTKTLLSQPVVKSSDCCDNADQVQQQYQLNTIITRLNARLKALNIAKVKLINEEYGYCQECGDDIEPARLVFDVTSTHCITCQTKKEMSQHLYAH</sequence>
<keyword evidence="7" id="KW-1185">Reference proteome</keyword>
<dbReference type="RefSeq" id="WP_244358434.1">
    <property type="nucleotide sequence ID" value="NZ_JAJNNZ010000014.1"/>
</dbReference>
<protein>
    <submittedName>
        <fullName evidence="6">TraR/DksA family transcriptional regulator</fullName>
    </submittedName>
</protein>
<dbReference type="EMBL" id="JAJNNZ010000014">
    <property type="protein sequence ID" value="MCJ2378195.1"/>
    <property type="molecule type" value="Genomic_DNA"/>
</dbReference>
<evidence type="ECO:0000256" key="1">
    <source>
        <dbReference type="ARBA" id="ARBA00022723"/>
    </source>
</evidence>
<keyword evidence="1" id="KW-0479">Metal-binding</keyword>
<dbReference type="Gene3D" id="1.20.120.910">
    <property type="entry name" value="DksA, coiled-coil domain"/>
    <property type="match status" value="1"/>
</dbReference>
<dbReference type="Proteomes" id="UP001139488">
    <property type="component" value="Unassembled WGS sequence"/>
</dbReference>
<keyword evidence="2" id="KW-0863">Zinc-finger</keyword>
<dbReference type="PANTHER" id="PTHR33823:SF4">
    <property type="entry name" value="GENERAL STRESS PROTEIN 16O"/>
    <property type="match status" value="1"/>
</dbReference>
<dbReference type="InterPro" id="IPR000962">
    <property type="entry name" value="Znf_DskA_TraR"/>
</dbReference>
<dbReference type="PROSITE" id="PS51128">
    <property type="entry name" value="ZF_DKSA_2"/>
    <property type="match status" value="1"/>
</dbReference>
<evidence type="ECO:0000313" key="7">
    <source>
        <dbReference type="Proteomes" id="UP001139488"/>
    </source>
</evidence>
<proteinExistence type="predicted"/>
<dbReference type="Pfam" id="PF01258">
    <property type="entry name" value="zf-dskA_traR"/>
    <property type="match status" value="1"/>
</dbReference>
<accession>A0A9X1WGX9</accession>
<keyword evidence="3" id="KW-0862">Zinc</keyword>
<dbReference type="GO" id="GO:0008270">
    <property type="term" value="F:zinc ion binding"/>
    <property type="evidence" value="ECO:0007669"/>
    <property type="project" value="UniProtKB-KW"/>
</dbReference>
<dbReference type="SUPFAM" id="SSF57716">
    <property type="entry name" value="Glucocorticoid receptor-like (DNA-binding domain)"/>
    <property type="match status" value="1"/>
</dbReference>
<name>A0A9X1WGX9_9VIBR</name>
<reference evidence="6" key="1">
    <citation type="submission" date="2021-11" db="EMBL/GenBank/DDBJ databases">
        <title>Vibrio ZSDE26 sp. nov. and Vibrio ZSDZ34 sp. nov., isolated from coastal seawater in Qingdao.</title>
        <authorList>
            <person name="Zhang P."/>
        </authorList>
    </citation>
    <scope>NUCLEOTIDE SEQUENCE</scope>
    <source>
        <strain evidence="6">ZSDZ34</strain>
    </source>
</reference>
<gene>
    <name evidence="6" type="ORF">LNL84_15360</name>
</gene>
<evidence type="ECO:0000256" key="2">
    <source>
        <dbReference type="ARBA" id="ARBA00022771"/>
    </source>
</evidence>
<dbReference type="PANTHER" id="PTHR33823">
    <property type="entry name" value="RNA POLYMERASE-BINDING TRANSCRIPTION FACTOR DKSA-RELATED"/>
    <property type="match status" value="1"/>
</dbReference>
<dbReference type="AlphaFoldDB" id="A0A9X1WGX9"/>
<evidence type="ECO:0000256" key="4">
    <source>
        <dbReference type="PROSITE-ProRule" id="PRU00510"/>
    </source>
</evidence>
<comment type="caution">
    <text evidence="6">The sequence shown here is derived from an EMBL/GenBank/DDBJ whole genome shotgun (WGS) entry which is preliminary data.</text>
</comment>
<evidence type="ECO:0000256" key="3">
    <source>
        <dbReference type="ARBA" id="ARBA00022833"/>
    </source>
</evidence>
<feature type="zinc finger region" description="dksA C4-type" evidence="4">
    <location>
        <begin position="80"/>
        <end position="104"/>
    </location>
</feature>